<evidence type="ECO:0000256" key="1">
    <source>
        <dbReference type="ARBA" id="ARBA00002197"/>
    </source>
</evidence>
<dbReference type="InterPro" id="IPR017846">
    <property type="entry name" value="Nict_dMeBzImd_PRibTrfase_bact"/>
</dbReference>
<evidence type="ECO:0000256" key="11">
    <source>
        <dbReference type="HAMAP-Rule" id="MF_00230"/>
    </source>
</evidence>
<dbReference type="AlphaFoldDB" id="A0A1M6T9L4"/>
<dbReference type="NCBIfam" id="TIGR03160">
    <property type="entry name" value="cobT_DBIPRT"/>
    <property type="match status" value="1"/>
</dbReference>
<dbReference type="InterPro" id="IPR023195">
    <property type="entry name" value="Nict_dMeBzImd_PRibTrfase_N"/>
</dbReference>
<evidence type="ECO:0000256" key="8">
    <source>
        <dbReference type="ARBA" id="ARBA00022679"/>
    </source>
</evidence>
<dbReference type="HAMAP" id="MF_00230">
    <property type="entry name" value="CobT"/>
    <property type="match status" value="1"/>
</dbReference>
<dbReference type="STRING" id="1121302.SAMN02745163_03991"/>
<dbReference type="EC" id="2.4.2.21" evidence="4 11"/>
<dbReference type="EMBL" id="FQZB01000019">
    <property type="protein sequence ID" value="SHK53539.1"/>
    <property type="molecule type" value="Genomic_DNA"/>
</dbReference>
<evidence type="ECO:0000256" key="6">
    <source>
        <dbReference type="ARBA" id="ARBA00022573"/>
    </source>
</evidence>
<dbReference type="Pfam" id="PF02277">
    <property type="entry name" value="DBI_PRT"/>
    <property type="match status" value="1"/>
</dbReference>
<evidence type="ECO:0000256" key="3">
    <source>
        <dbReference type="ARBA" id="ARBA00007110"/>
    </source>
</evidence>
<feature type="active site" description="Proton acceptor" evidence="11">
    <location>
        <position position="316"/>
    </location>
</feature>
<comment type="function">
    <text evidence="1 11">Catalyzes the synthesis of alpha-ribazole-5'-phosphate from nicotinate mononucleotide (NAMN) and 5,6-dimethylbenzimidazole (DMB).</text>
</comment>
<evidence type="ECO:0000256" key="2">
    <source>
        <dbReference type="ARBA" id="ARBA00005049"/>
    </source>
</evidence>
<keyword evidence="12" id="KW-0472">Membrane</keyword>
<dbReference type="FunFam" id="3.40.50.10210:FF:000001">
    <property type="entry name" value="Nicotinate-nucleotide--dimethylbenzimidazole phosphoribosyltransferase"/>
    <property type="match status" value="1"/>
</dbReference>
<organism evidence="13 14">
    <name type="scientific">Clostridium cavendishii DSM 21758</name>
    <dbReference type="NCBI Taxonomy" id="1121302"/>
    <lineage>
        <taxon>Bacteria</taxon>
        <taxon>Bacillati</taxon>
        <taxon>Bacillota</taxon>
        <taxon>Clostridia</taxon>
        <taxon>Eubacteriales</taxon>
        <taxon>Clostridiaceae</taxon>
        <taxon>Clostridium</taxon>
    </lineage>
</organism>
<comment type="pathway">
    <text evidence="2 11">Nucleoside biosynthesis; alpha-ribazole biosynthesis; alpha-ribazole from 5,6-dimethylbenzimidazole: step 1/2.</text>
</comment>
<dbReference type="InterPro" id="IPR036087">
    <property type="entry name" value="Nict_dMeBzImd_PRibTrfase_sf"/>
</dbReference>
<keyword evidence="8 11" id="KW-0808">Transferase</keyword>
<evidence type="ECO:0000256" key="9">
    <source>
        <dbReference type="ARBA" id="ARBA00030686"/>
    </source>
</evidence>
<sequence length="360" mass="39286">MSNLFFLNEIKPLDKEIMRKAKERLDNLAKPIGSLGNLEQMAIKLSGITGQMYNKLEKKAVVIMCSDNGVCEEGIASAPQIVTYTQTTNFSRGITGVCVLAKHEGADVIAVDVGVKGIIDSPSILSRKIRMGTSNIAKGEAMTKEEAIKAIDIGFDLVRELKDKGYKILGTGEMGIGNTTTSSALLIALTDCEIDEAVGYGAGLTLEQFNKKKEVIKRSIAINKPDKNDPIDVLHKLGGFDIAALVGMYLGAAYYRMPIVVDGFISVVAALIAYRLNSLAREFMFPSHVSKENGYNIAIDELNLRPILNLDMRLGEGSGCPLAFNIIEAATAVINNMATFEEAKVDVENYKDFWRNDEDF</sequence>
<comment type="catalytic activity">
    <reaction evidence="10 11">
        <text>5,6-dimethylbenzimidazole + nicotinate beta-D-ribonucleotide = alpha-ribazole 5'-phosphate + nicotinate + H(+)</text>
        <dbReference type="Rhea" id="RHEA:11196"/>
        <dbReference type="ChEBI" id="CHEBI:15378"/>
        <dbReference type="ChEBI" id="CHEBI:15890"/>
        <dbReference type="ChEBI" id="CHEBI:32544"/>
        <dbReference type="ChEBI" id="CHEBI:57502"/>
        <dbReference type="ChEBI" id="CHEBI:57918"/>
        <dbReference type="EC" id="2.4.2.21"/>
    </reaction>
</comment>
<dbReference type="SUPFAM" id="SSF52733">
    <property type="entry name" value="Nicotinate mononucleotide:5,6-dimethylbenzimidazole phosphoribosyltransferase (CobT)"/>
    <property type="match status" value="1"/>
</dbReference>
<keyword evidence="6 11" id="KW-0169">Cobalamin biosynthesis</keyword>
<dbReference type="OrthoDB" id="9781491at2"/>
<dbReference type="GO" id="GO:0009236">
    <property type="term" value="P:cobalamin biosynthetic process"/>
    <property type="evidence" value="ECO:0007669"/>
    <property type="project" value="UniProtKB-UniRule"/>
</dbReference>
<dbReference type="PANTHER" id="PTHR43463">
    <property type="entry name" value="NICOTINATE-NUCLEOTIDE--DIMETHYLBENZIMIDAZOLE PHOSPHORIBOSYLTRANSFERASE"/>
    <property type="match status" value="1"/>
</dbReference>
<dbReference type="Proteomes" id="UP000184310">
    <property type="component" value="Unassembled WGS sequence"/>
</dbReference>
<accession>A0A1M6T9L4</accession>
<protein>
    <recommendedName>
        <fullName evidence="5 11">Nicotinate-nucleotide--dimethylbenzimidazole phosphoribosyltransferase</fullName>
        <shortName evidence="11">NN:DBI PRT</shortName>
        <ecNumber evidence="4 11">2.4.2.21</ecNumber>
    </recommendedName>
    <alternativeName>
        <fullName evidence="9 11">N(1)-alpha-phosphoribosyltransferase</fullName>
    </alternativeName>
</protein>
<name>A0A1M6T9L4_9CLOT</name>
<dbReference type="Gene3D" id="3.40.50.10210">
    <property type="match status" value="1"/>
</dbReference>
<dbReference type="Gene3D" id="1.10.1610.10">
    <property type="match status" value="1"/>
</dbReference>
<dbReference type="UniPathway" id="UPA00061">
    <property type="reaction ID" value="UER00516"/>
</dbReference>
<proteinExistence type="inferred from homology"/>
<evidence type="ECO:0000256" key="7">
    <source>
        <dbReference type="ARBA" id="ARBA00022676"/>
    </source>
</evidence>
<comment type="similarity">
    <text evidence="3 11">Belongs to the CobT family.</text>
</comment>
<dbReference type="PANTHER" id="PTHR43463:SF1">
    <property type="entry name" value="NICOTINATE-NUCLEOTIDE--DIMETHYLBENZIMIDAZOLE PHOSPHORIBOSYLTRANSFERASE"/>
    <property type="match status" value="1"/>
</dbReference>
<evidence type="ECO:0000313" key="14">
    <source>
        <dbReference type="Proteomes" id="UP000184310"/>
    </source>
</evidence>
<feature type="transmembrane region" description="Helical" evidence="12">
    <location>
        <begin position="253"/>
        <end position="274"/>
    </location>
</feature>
<dbReference type="CDD" id="cd02439">
    <property type="entry name" value="DMB-PRT_CobT"/>
    <property type="match status" value="1"/>
</dbReference>
<evidence type="ECO:0000256" key="12">
    <source>
        <dbReference type="SAM" id="Phobius"/>
    </source>
</evidence>
<gene>
    <name evidence="11" type="primary">cobT</name>
    <name evidence="13" type="ORF">SAMN02745163_03991</name>
</gene>
<evidence type="ECO:0000256" key="4">
    <source>
        <dbReference type="ARBA" id="ARBA00011991"/>
    </source>
</evidence>
<evidence type="ECO:0000313" key="13">
    <source>
        <dbReference type="EMBL" id="SHK53539.1"/>
    </source>
</evidence>
<reference evidence="13 14" key="1">
    <citation type="submission" date="2016-11" db="EMBL/GenBank/DDBJ databases">
        <authorList>
            <person name="Jaros S."/>
            <person name="Januszkiewicz K."/>
            <person name="Wedrychowicz H."/>
        </authorList>
    </citation>
    <scope>NUCLEOTIDE SEQUENCE [LARGE SCALE GENOMIC DNA]</scope>
    <source>
        <strain evidence="13 14">DSM 21758</strain>
    </source>
</reference>
<keyword evidence="7 11" id="KW-0328">Glycosyltransferase</keyword>
<dbReference type="InterPro" id="IPR003200">
    <property type="entry name" value="Nict_dMeBzImd_PRibTrfase"/>
</dbReference>
<dbReference type="RefSeq" id="WP_072992325.1">
    <property type="nucleotide sequence ID" value="NZ_FQZB01000019.1"/>
</dbReference>
<evidence type="ECO:0000256" key="10">
    <source>
        <dbReference type="ARBA" id="ARBA00047340"/>
    </source>
</evidence>
<keyword evidence="14" id="KW-1185">Reference proteome</keyword>
<keyword evidence="12" id="KW-0812">Transmembrane</keyword>
<keyword evidence="12" id="KW-1133">Transmembrane helix</keyword>
<dbReference type="GO" id="GO:0008939">
    <property type="term" value="F:nicotinate-nucleotide-dimethylbenzimidazole phosphoribosyltransferase activity"/>
    <property type="evidence" value="ECO:0007669"/>
    <property type="project" value="UniProtKB-UniRule"/>
</dbReference>
<evidence type="ECO:0000256" key="5">
    <source>
        <dbReference type="ARBA" id="ARBA00015486"/>
    </source>
</evidence>
<dbReference type="NCBIfam" id="NF000996">
    <property type="entry name" value="PRK00105.1"/>
    <property type="match status" value="1"/>
</dbReference>